<gene>
    <name evidence="2" type="ORF">CYY_009836</name>
</gene>
<sequence>MSIKKQKSVLLIISIILMISFTNAAITGVVQSGKTITITYSPMTMIWFNNELRLAGVPINIMPYCKAMYGWSPLICNLPSVPACDQIRLYGTPGIGTLNLEFLYPFNCTVVA</sequence>
<dbReference type="OrthoDB" id="21739at2759"/>
<feature type="chain" id="PRO_5035313403" evidence="1">
    <location>
        <begin position="25"/>
        <end position="112"/>
    </location>
</feature>
<evidence type="ECO:0000313" key="3">
    <source>
        <dbReference type="Proteomes" id="UP000695562"/>
    </source>
</evidence>
<accession>A0A8J4PMA2</accession>
<evidence type="ECO:0000313" key="2">
    <source>
        <dbReference type="EMBL" id="KAF2068841.1"/>
    </source>
</evidence>
<keyword evidence="3" id="KW-1185">Reference proteome</keyword>
<organism evidence="2 3">
    <name type="scientific">Polysphondylium violaceum</name>
    <dbReference type="NCBI Taxonomy" id="133409"/>
    <lineage>
        <taxon>Eukaryota</taxon>
        <taxon>Amoebozoa</taxon>
        <taxon>Evosea</taxon>
        <taxon>Eumycetozoa</taxon>
        <taxon>Dictyostelia</taxon>
        <taxon>Dictyosteliales</taxon>
        <taxon>Dictyosteliaceae</taxon>
        <taxon>Polysphondylium</taxon>
    </lineage>
</organism>
<dbReference type="EMBL" id="AJWJ01000824">
    <property type="protein sequence ID" value="KAF2068841.1"/>
    <property type="molecule type" value="Genomic_DNA"/>
</dbReference>
<reference evidence="2" key="1">
    <citation type="submission" date="2020-01" db="EMBL/GenBank/DDBJ databases">
        <title>Development of genomics and gene disruption for Polysphondylium violaceum indicates a role for the polyketide synthase stlB in stalk morphogenesis.</title>
        <authorList>
            <person name="Narita B."/>
            <person name="Kawabe Y."/>
            <person name="Kin K."/>
            <person name="Saito T."/>
            <person name="Gibbs R."/>
            <person name="Kuspa A."/>
            <person name="Muzny D."/>
            <person name="Queller D."/>
            <person name="Richards S."/>
            <person name="Strassman J."/>
            <person name="Sucgang R."/>
            <person name="Worley K."/>
            <person name="Schaap P."/>
        </authorList>
    </citation>
    <scope>NUCLEOTIDE SEQUENCE</scope>
    <source>
        <strain evidence="2">QSvi11</strain>
    </source>
</reference>
<protein>
    <submittedName>
        <fullName evidence="2">Uncharacterized protein</fullName>
    </submittedName>
</protein>
<keyword evidence="1" id="KW-0732">Signal</keyword>
<comment type="caution">
    <text evidence="2">The sequence shown here is derived from an EMBL/GenBank/DDBJ whole genome shotgun (WGS) entry which is preliminary data.</text>
</comment>
<dbReference type="AlphaFoldDB" id="A0A8J4PMA2"/>
<feature type="signal peptide" evidence="1">
    <location>
        <begin position="1"/>
        <end position="24"/>
    </location>
</feature>
<proteinExistence type="predicted"/>
<evidence type="ECO:0000256" key="1">
    <source>
        <dbReference type="SAM" id="SignalP"/>
    </source>
</evidence>
<name>A0A8J4PMA2_9MYCE</name>
<dbReference type="Proteomes" id="UP000695562">
    <property type="component" value="Unassembled WGS sequence"/>
</dbReference>